<feature type="transmembrane region" description="Helical" evidence="10">
    <location>
        <begin position="179"/>
        <end position="200"/>
    </location>
</feature>
<dbReference type="GO" id="GO:0005886">
    <property type="term" value="C:plasma membrane"/>
    <property type="evidence" value="ECO:0007669"/>
    <property type="project" value="UniProtKB-SubCell"/>
</dbReference>
<keyword evidence="4 10" id="KW-1003">Cell membrane</keyword>
<keyword evidence="6 10" id="KW-1133">Transmembrane helix</keyword>
<feature type="transmembrane region" description="Helical" evidence="10">
    <location>
        <begin position="42"/>
        <end position="59"/>
    </location>
</feature>
<evidence type="ECO:0000256" key="7">
    <source>
        <dbReference type="ARBA" id="ARBA00023136"/>
    </source>
</evidence>
<dbReference type="AlphaFoldDB" id="A0A178MTB8"/>
<dbReference type="Pfam" id="PF01311">
    <property type="entry name" value="Bac_export_1"/>
    <property type="match status" value="1"/>
</dbReference>
<protein>
    <recommendedName>
        <fullName evidence="3 9">Flagellar biosynthetic protein FliR</fullName>
    </recommendedName>
</protein>
<evidence type="ECO:0000256" key="6">
    <source>
        <dbReference type="ARBA" id="ARBA00022989"/>
    </source>
</evidence>
<dbReference type="RefSeq" id="WP_068499031.1">
    <property type="nucleotide sequence ID" value="NZ_LWQU01000127.1"/>
</dbReference>
<dbReference type="InterPro" id="IPR002010">
    <property type="entry name" value="T3SS_IM_R"/>
</dbReference>
<name>A0A178MTB8_9PROT</name>
<dbReference type="PANTHER" id="PTHR30065:SF8">
    <property type="entry name" value="FLAGELLAR BIOSYNTHETIC PROTEIN FLIR"/>
    <property type="match status" value="1"/>
</dbReference>
<feature type="transmembrane region" description="Helical" evidence="10">
    <location>
        <begin position="122"/>
        <end position="139"/>
    </location>
</feature>
<dbReference type="NCBIfam" id="TIGR01400">
    <property type="entry name" value="fliR"/>
    <property type="match status" value="1"/>
</dbReference>
<comment type="similarity">
    <text evidence="2 10">Belongs to the FliR/MopE/SpaR family.</text>
</comment>
<evidence type="ECO:0000256" key="4">
    <source>
        <dbReference type="ARBA" id="ARBA00022475"/>
    </source>
</evidence>
<evidence type="ECO:0000256" key="5">
    <source>
        <dbReference type="ARBA" id="ARBA00022692"/>
    </source>
</evidence>
<feature type="transmembrane region" description="Helical" evidence="10">
    <location>
        <begin position="79"/>
        <end position="101"/>
    </location>
</feature>
<feature type="transmembrane region" description="Helical" evidence="10">
    <location>
        <begin position="212"/>
        <end position="240"/>
    </location>
</feature>
<comment type="function">
    <text evidence="1 10">Role in flagellar biosynthesis.</text>
</comment>
<dbReference type="InterPro" id="IPR006303">
    <property type="entry name" value="FliR"/>
</dbReference>
<accession>A0A178MTB8</accession>
<proteinExistence type="inferred from homology"/>
<evidence type="ECO:0000256" key="1">
    <source>
        <dbReference type="ARBA" id="ARBA00002578"/>
    </source>
</evidence>
<keyword evidence="7 10" id="KW-0472">Membrane</keyword>
<comment type="caution">
    <text evidence="11">The sequence shown here is derived from an EMBL/GenBank/DDBJ whole genome shotgun (WGS) entry which is preliminary data.</text>
</comment>
<feature type="transmembrane region" description="Helical" evidence="10">
    <location>
        <begin position="12"/>
        <end position="30"/>
    </location>
</feature>
<evidence type="ECO:0000256" key="9">
    <source>
        <dbReference type="NCBIfam" id="TIGR01400"/>
    </source>
</evidence>
<evidence type="ECO:0000313" key="11">
    <source>
        <dbReference type="EMBL" id="OAN52924.1"/>
    </source>
</evidence>
<dbReference type="GO" id="GO:0009425">
    <property type="term" value="C:bacterial-type flagellum basal body"/>
    <property type="evidence" value="ECO:0007669"/>
    <property type="project" value="UniProtKB-SubCell"/>
</dbReference>
<evidence type="ECO:0000256" key="3">
    <source>
        <dbReference type="ARBA" id="ARBA00021717"/>
    </source>
</evidence>
<keyword evidence="12" id="KW-1185">Reference proteome</keyword>
<comment type="subcellular location">
    <subcellularLocation>
        <location evidence="10">Cell membrane</location>
        <topology evidence="10">Multi-pass membrane protein</topology>
    </subcellularLocation>
    <subcellularLocation>
        <location evidence="10">Bacterial flagellum basal body</location>
    </subcellularLocation>
</comment>
<organism evidence="11 12">
    <name type="scientific">Magnetospirillum moscoviense</name>
    <dbReference type="NCBI Taxonomy" id="1437059"/>
    <lineage>
        <taxon>Bacteria</taxon>
        <taxon>Pseudomonadati</taxon>
        <taxon>Pseudomonadota</taxon>
        <taxon>Alphaproteobacteria</taxon>
        <taxon>Rhodospirillales</taxon>
        <taxon>Rhodospirillaceae</taxon>
        <taxon>Magnetospirillum</taxon>
    </lineage>
</organism>
<reference evidence="11 12" key="1">
    <citation type="submission" date="2016-04" db="EMBL/GenBank/DDBJ databases">
        <title>Draft genome sequence of freshwater magnetotactic bacteria Magnetospirillum marisnigri SP-1 and Magnetospirillum moscoviense BB-1.</title>
        <authorList>
            <person name="Koziaeva V."/>
            <person name="Dziuba M.V."/>
            <person name="Ivanov T.M."/>
            <person name="Kuznetsov B."/>
            <person name="Grouzdev D.S."/>
        </authorList>
    </citation>
    <scope>NUCLEOTIDE SEQUENCE [LARGE SCALE GENOMIC DNA]</scope>
    <source>
        <strain evidence="11 12">BB-1</strain>
    </source>
</reference>
<dbReference type="PRINTS" id="PR00953">
    <property type="entry name" value="TYPE3IMRPROT"/>
</dbReference>
<keyword evidence="8 10" id="KW-0975">Bacterial flagellum</keyword>
<dbReference type="GO" id="GO:0044780">
    <property type="term" value="P:bacterial-type flagellum assembly"/>
    <property type="evidence" value="ECO:0007669"/>
    <property type="project" value="UniProtKB-UniRule"/>
</dbReference>
<keyword evidence="11" id="KW-0282">Flagellum</keyword>
<dbReference type="OrthoDB" id="9779817at2"/>
<sequence>MLNDILTFDIYRFFMIFSRLGAAMMMLPGFSGKMIPARVKILLALAMTLLLLPLAGGMYPPRPRDLGALLLMIGSEALIGIYIGTVTQVLMSALHVAGTFIGTQIGLTNAFSFDFVAEQQSATLTALLTNMALVAIFATDLHHLMIQAMFDSYGTFQPGQAMPLGDFTETLSHLMSESFGFAVKLSAPILAFGLFFYVALGLMSRLSPQIQVFFVALPLQLLGGLWMLMVAIPLMIFLFLRWFEAGLLPFIGGT</sequence>
<dbReference type="STRING" id="1437059.A6A05_10190"/>
<keyword evidence="11" id="KW-0966">Cell projection</keyword>
<dbReference type="GO" id="GO:0006605">
    <property type="term" value="P:protein targeting"/>
    <property type="evidence" value="ECO:0007669"/>
    <property type="project" value="UniProtKB-UniRule"/>
</dbReference>
<dbReference type="EMBL" id="LWQU01000127">
    <property type="protein sequence ID" value="OAN52924.1"/>
    <property type="molecule type" value="Genomic_DNA"/>
</dbReference>
<dbReference type="Proteomes" id="UP000078543">
    <property type="component" value="Unassembled WGS sequence"/>
</dbReference>
<evidence type="ECO:0000256" key="2">
    <source>
        <dbReference type="ARBA" id="ARBA00009772"/>
    </source>
</evidence>
<keyword evidence="11" id="KW-0969">Cilium</keyword>
<evidence type="ECO:0000256" key="10">
    <source>
        <dbReference type="RuleBase" id="RU362071"/>
    </source>
</evidence>
<evidence type="ECO:0000256" key="8">
    <source>
        <dbReference type="ARBA" id="ARBA00023143"/>
    </source>
</evidence>
<keyword evidence="5 10" id="KW-0812">Transmembrane</keyword>
<gene>
    <name evidence="11" type="ORF">A6A05_10190</name>
</gene>
<dbReference type="PANTHER" id="PTHR30065">
    <property type="entry name" value="FLAGELLAR BIOSYNTHETIC PROTEIN FLIR"/>
    <property type="match status" value="1"/>
</dbReference>
<evidence type="ECO:0000313" key="12">
    <source>
        <dbReference type="Proteomes" id="UP000078543"/>
    </source>
</evidence>